<sequence>MRTNQYMKALCTPALYLNVIACYEPTKHNLFSSKESTQALGRNVRRVRQLKLWLIDMAYYVNCVIAHQELLSAQSNTAVGDLEQQQRQQQQQQLMSRYRSLWLAPPILHVRTVIPIPPMTHLTKLDIGMNWSLDAEHCPYYFPSHMDARETLIHTCWIMDSNPQLQDVRLRNLILDDDRDIALFTTSIFGLEELQKLNLYVFTLNWEMLSEGPWPPTSIFFSCPPSLQSLEIYLSADEDSLEGFSGHQRWPEGLHSKEVSDEECRSVTVPRRQEPLTHLIRLSFSDNIGDDFAMSKADFLSILDHSPNLLDLMIPTVSPIGNVQTLAQEVVQRCPKVDRLNQVGIIRNGDAQELMLQILEKLPPQQVQRFGFQGIYPLWMWDAIEFRFLRHASTLREVIITCILNVDSKAIQVLLVECRALELLDIHRCEDESMESLAITLEDATEFPWACTRIRTLGLTVIIPVLPFYQLSPDVVPYYNRLSPTTLSAAEAEQFHSLEDLYRQLGALTELRWLRLHTLLSGLGAPDPRSPYPRANCYRIYPFPGLLNLSCEKTGRPGFLYHLAGLTKLETLLGSVSVTAEETKETVGTAEAVWMEQHWPRLKVAQFFGMEQEITEPFRWFKDQREEKGQSLDLHGRTVEYDDFTPIYS</sequence>
<dbReference type="Proteomes" id="UP001194696">
    <property type="component" value="Unassembled WGS sequence"/>
</dbReference>
<dbReference type="EMBL" id="JAAAIM010000089">
    <property type="protein sequence ID" value="KAG0295296.1"/>
    <property type="molecule type" value="Genomic_DNA"/>
</dbReference>
<organism evidence="1 2">
    <name type="scientific">Linnemannia gamsii</name>
    <dbReference type="NCBI Taxonomy" id="64522"/>
    <lineage>
        <taxon>Eukaryota</taxon>
        <taxon>Fungi</taxon>
        <taxon>Fungi incertae sedis</taxon>
        <taxon>Mucoromycota</taxon>
        <taxon>Mortierellomycotina</taxon>
        <taxon>Mortierellomycetes</taxon>
        <taxon>Mortierellales</taxon>
        <taxon>Mortierellaceae</taxon>
        <taxon>Linnemannia</taxon>
    </lineage>
</organism>
<protein>
    <submittedName>
        <fullName evidence="1">Uncharacterized protein</fullName>
    </submittedName>
</protein>
<evidence type="ECO:0000313" key="2">
    <source>
        <dbReference type="Proteomes" id="UP001194696"/>
    </source>
</evidence>
<proteinExistence type="predicted"/>
<accession>A0ABQ7KC26</accession>
<reference evidence="1 2" key="1">
    <citation type="journal article" date="2020" name="Fungal Divers.">
        <title>Resolving the Mortierellaceae phylogeny through synthesis of multi-gene phylogenetics and phylogenomics.</title>
        <authorList>
            <person name="Vandepol N."/>
            <person name="Liber J."/>
            <person name="Desiro A."/>
            <person name="Na H."/>
            <person name="Kennedy M."/>
            <person name="Barry K."/>
            <person name="Grigoriev I.V."/>
            <person name="Miller A.N."/>
            <person name="O'Donnell K."/>
            <person name="Stajich J.E."/>
            <person name="Bonito G."/>
        </authorList>
    </citation>
    <scope>NUCLEOTIDE SEQUENCE [LARGE SCALE GENOMIC DNA]</scope>
    <source>
        <strain evidence="1 2">AD045</strain>
    </source>
</reference>
<keyword evidence="2" id="KW-1185">Reference proteome</keyword>
<comment type="caution">
    <text evidence="1">The sequence shown here is derived from an EMBL/GenBank/DDBJ whole genome shotgun (WGS) entry which is preliminary data.</text>
</comment>
<evidence type="ECO:0000313" key="1">
    <source>
        <dbReference type="EMBL" id="KAG0295296.1"/>
    </source>
</evidence>
<dbReference type="Gene3D" id="3.80.10.10">
    <property type="entry name" value="Ribonuclease Inhibitor"/>
    <property type="match status" value="1"/>
</dbReference>
<dbReference type="InterPro" id="IPR032675">
    <property type="entry name" value="LRR_dom_sf"/>
</dbReference>
<gene>
    <name evidence="1" type="ORF">BGZ96_012069</name>
</gene>
<name>A0ABQ7KC26_9FUNG</name>
<dbReference type="SUPFAM" id="SSF52047">
    <property type="entry name" value="RNI-like"/>
    <property type="match status" value="1"/>
</dbReference>